<dbReference type="SUPFAM" id="SSF46689">
    <property type="entry name" value="Homeodomain-like"/>
    <property type="match status" value="1"/>
</dbReference>
<dbReference type="PANTHER" id="PTHR46564">
    <property type="entry name" value="TRANSPOSASE"/>
    <property type="match status" value="1"/>
</dbReference>
<feature type="non-terminal residue" evidence="1">
    <location>
        <position position="1"/>
    </location>
</feature>
<evidence type="ECO:0008006" key="3">
    <source>
        <dbReference type="Google" id="ProtNLM"/>
    </source>
</evidence>
<dbReference type="EMBL" id="JAUEPS010000248">
    <property type="protein sequence ID" value="KAK0433133.1"/>
    <property type="molecule type" value="Genomic_DNA"/>
</dbReference>
<proteinExistence type="predicted"/>
<dbReference type="PANTHER" id="PTHR46564:SF1">
    <property type="entry name" value="TRANSPOSASE"/>
    <property type="match status" value="1"/>
</dbReference>
<comment type="caution">
    <text evidence="1">The sequence shown here is derived from an EMBL/GenBank/DDBJ whole genome shotgun (WGS) entry which is preliminary data.</text>
</comment>
<dbReference type="InterPro" id="IPR009057">
    <property type="entry name" value="Homeodomain-like_sf"/>
</dbReference>
<evidence type="ECO:0000313" key="2">
    <source>
        <dbReference type="Proteomes" id="UP001175211"/>
    </source>
</evidence>
<protein>
    <recommendedName>
        <fullName evidence="3">Tc1-like transposase DDE domain-containing protein</fullName>
    </recommendedName>
</protein>
<dbReference type="Proteomes" id="UP001175211">
    <property type="component" value="Unassembled WGS sequence"/>
</dbReference>
<dbReference type="AlphaFoldDB" id="A0AA39IZ55"/>
<dbReference type="RefSeq" id="XP_060321480.1">
    <property type="nucleotide sequence ID" value="XM_060466660.1"/>
</dbReference>
<organism evidence="1 2">
    <name type="scientific">Armillaria tabescens</name>
    <name type="common">Ringless honey mushroom</name>
    <name type="synonym">Agaricus tabescens</name>
    <dbReference type="NCBI Taxonomy" id="1929756"/>
    <lineage>
        <taxon>Eukaryota</taxon>
        <taxon>Fungi</taxon>
        <taxon>Dikarya</taxon>
        <taxon>Basidiomycota</taxon>
        <taxon>Agaricomycotina</taxon>
        <taxon>Agaricomycetes</taxon>
        <taxon>Agaricomycetidae</taxon>
        <taxon>Agaricales</taxon>
        <taxon>Marasmiineae</taxon>
        <taxon>Physalacriaceae</taxon>
        <taxon>Desarmillaria</taxon>
    </lineage>
</organism>
<name>A0AA39IZ55_ARMTA</name>
<evidence type="ECO:0000313" key="1">
    <source>
        <dbReference type="EMBL" id="KAK0433133.1"/>
    </source>
</evidence>
<dbReference type="Pfam" id="PF13384">
    <property type="entry name" value="HTH_23"/>
    <property type="match status" value="1"/>
</dbReference>
<gene>
    <name evidence="1" type="ORF">EV420DRAFT_1243331</name>
</gene>
<keyword evidence="2" id="KW-1185">Reference proteome</keyword>
<accession>A0AA39IZ55</accession>
<sequence>MVYRSISRDIKERALVLLRDGWELDDVVEALGVHSRSIERWLDNYEQYGSVIPTRYPQGRPRRLSTLISQELSLLIQESPSLFLDEIVEWLALMHDQPMPLSTLCDNLEDLGLRRKVLRRIALQRDEGLRTAWMDRILRIFTAEQMVFIDESILPALTLDGYIALRVVPGSVDGDELYDFVLYDLLPRMNAFPAPCSVLILDNCNTHKSDALREAVE</sequence>
<reference evidence="1" key="1">
    <citation type="submission" date="2023-06" db="EMBL/GenBank/DDBJ databases">
        <authorList>
            <consortium name="Lawrence Berkeley National Laboratory"/>
            <person name="Ahrendt S."/>
            <person name="Sahu N."/>
            <person name="Indic B."/>
            <person name="Wong-Bajracharya J."/>
            <person name="Merenyi Z."/>
            <person name="Ke H.-M."/>
            <person name="Monk M."/>
            <person name="Kocsube S."/>
            <person name="Drula E."/>
            <person name="Lipzen A."/>
            <person name="Balint B."/>
            <person name="Henrissat B."/>
            <person name="Andreopoulos B."/>
            <person name="Martin F.M."/>
            <person name="Harder C.B."/>
            <person name="Rigling D."/>
            <person name="Ford K.L."/>
            <person name="Foster G.D."/>
            <person name="Pangilinan J."/>
            <person name="Papanicolaou A."/>
            <person name="Barry K."/>
            <person name="LaButti K."/>
            <person name="Viragh M."/>
            <person name="Koriabine M."/>
            <person name="Yan M."/>
            <person name="Riley R."/>
            <person name="Champramary S."/>
            <person name="Plett K.L."/>
            <person name="Tsai I.J."/>
            <person name="Slot J."/>
            <person name="Sipos G."/>
            <person name="Plett J."/>
            <person name="Nagy L.G."/>
            <person name="Grigoriev I.V."/>
        </authorList>
    </citation>
    <scope>NUCLEOTIDE SEQUENCE</scope>
    <source>
        <strain evidence="1">CCBAS 213</strain>
    </source>
</reference>
<dbReference type="GeneID" id="85350208"/>